<dbReference type="STRING" id="1300342.I596_1257"/>
<evidence type="ECO:0000313" key="3">
    <source>
        <dbReference type="EMBL" id="ANB17287.1"/>
    </source>
</evidence>
<accession>A0A160DSL4</accession>
<name>A0A160DSL4_9GAMM</name>
<evidence type="ECO:0000313" key="4">
    <source>
        <dbReference type="Proteomes" id="UP000076830"/>
    </source>
</evidence>
<gene>
    <name evidence="3" type="ORF">I596_1257</name>
</gene>
<sequence>MTRFPFRALLLAGLLPLAAAAADYAPPERLDDGWAVADATAAGWNLQPFASAETSIADGTWKGVTSLVVAHRGALVYERYFNGGGRDQLNDTRSLTKSLTALLVGAAIDRGLVPDAQARVYAYFGDKRPFGHPDPRKDAITVEDLLTMSSLLECNDDNTFSSGNEERMYVTEDWIRFALDLPIKGFAPWESKPADSPHGRSFAYCTAGSFLLGALVERAVRQPLAAFSHAALEKPLGITAIRWNFAPDGTAMGGGGTRLRSRDLAKLGQMLGDDGLWQGKPVISKAWARAMLTVRAQAREDAEYGYQIWRFHFPRDGKDVPAWAMSGNGGNYVFIVPELDLVAVVTSTAYNQRFAHPQSQGIFRDVVLKALPAERN</sequence>
<dbReference type="PANTHER" id="PTHR43283">
    <property type="entry name" value="BETA-LACTAMASE-RELATED"/>
    <property type="match status" value="1"/>
</dbReference>
<dbReference type="Proteomes" id="UP000076830">
    <property type="component" value="Chromosome"/>
</dbReference>
<dbReference type="Pfam" id="PF00144">
    <property type="entry name" value="Beta-lactamase"/>
    <property type="match status" value="1"/>
</dbReference>
<keyword evidence="1" id="KW-0732">Signal</keyword>
<reference evidence="3 4" key="1">
    <citation type="submission" date="2016-04" db="EMBL/GenBank/DDBJ databases">
        <title>Complete genome sequence of Dokdonella koreensis DS-123T.</title>
        <authorList>
            <person name="Kim J.F."/>
            <person name="Lee H."/>
            <person name="Kwak M.-J."/>
        </authorList>
    </citation>
    <scope>NUCLEOTIDE SEQUENCE [LARGE SCALE GENOMIC DNA]</scope>
    <source>
        <strain evidence="3 4">DS-123</strain>
    </source>
</reference>
<feature type="signal peptide" evidence="1">
    <location>
        <begin position="1"/>
        <end position="21"/>
    </location>
</feature>
<dbReference type="PATRIC" id="fig|1300342.3.peg.1226"/>
<dbReference type="InterPro" id="IPR001466">
    <property type="entry name" value="Beta-lactam-related"/>
</dbReference>
<protein>
    <submittedName>
        <fullName evidence="3">Beta-lactamase-like hydrolase</fullName>
    </submittedName>
</protein>
<dbReference type="InterPro" id="IPR050789">
    <property type="entry name" value="Diverse_Enzym_Activities"/>
</dbReference>
<feature type="chain" id="PRO_5007813424" evidence="1">
    <location>
        <begin position="22"/>
        <end position="376"/>
    </location>
</feature>
<dbReference type="EMBL" id="CP015249">
    <property type="protein sequence ID" value="ANB17287.1"/>
    <property type="molecule type" value="Genomic_DNA"/>
</dbReference>
<dbReference type="RefSeq" id="WP_067645394.1">
    <property type="nucleotide sequence ID" value="NZ_CP015249.1"/>
</dbReference>
<dbReference type="KEGG" id="dko:I596_1257"/>
<dbReference type="PANTHER" id="PTHR43283:SF7">
    <property type="entry name" value="BETA-LACTAMASE-RELATED DOMAIN-CONTAINING PROTEIN"/>
    <property type="match status" value="1"/>
</dbReference>
<evidence type="ECO:0000259" key="2">
    <source>
        <dbReference type="Pfam" id="PF00144"/>
    </source>
</evidence>
<dbReference type="GO" id="GO:0016787">
    <property type="term" value="F:hydrolase activity"/>
    <property type="evidence" value="ECO:0007669"/>
    <property type="project" value="UniProtKB-KW"/>
</dbReference>
<dbReference type="InterPro" id="IPR012338">
    <property type="entry name" value="Beta-lactam/transpept-like"/>
</dbReference>
<evidence type="ECO:0000256" key="1">
    <source>
        <dbReference type="SAM" id="SignalP"/>
    </source>
</evidence>
<dbReference type="SUPFAM" id="SSF56601">
    <property type="entry name" value="beta-lactamase/transpeptidase-like"/>
    <property type="match status" value="1"/>
</dbReference>
<dbReference type="AlphaFoldDB" id="A0A160DSL4"/>
<keyword evidence="3" id="KW-0378">Hydrolase</keyword>
<feature type="domain" description="Beta-lactamase-related" evidence="2">
    <location>
        <begin position="66"/>
        <end position="349"/>
    </location>
</feature>
<keyword evidence="4" id="KW-1185">Reference proteome</keyword>
<dbReference type="OrthoDB" id="6963107at2"/>
<dbReference type="Gene3D" id="3.40.710.10">
    <property type="entry name" value="DD-peptidase/beta-lactamase superfamily"/>
    <property type="match status" value="1"/>
</dbReference>
<proteinExistence type="predicted"/>
<organism evidence="3 4">
    <name type="scientific">Dokdonella koreensis DS-123</name>
    <dbReference type="NCBI Taxonomy" id="1300342"/>
    <lineage>
        <taxon>Bacteria</taxon>
        <taxon>Pseudomonadati</taxon>
        <taxon>Pseudomonadota</taxon>
        <taxon>Gammaproteobacteria</taxon>
        <taxon>Lysobacterales</taxon>
        <taxon>Rhodanobacteraceae</taxon>
        <taxon>Dokdonella</taxon>
    </lineage>
</organism>